<dbReference type="EMBL" id="CP002878">
    <property type="protein sequence ID" value="AEI79828.1"/>
    <property type="molecule type" value="Genomic_DNA"/>
</dbReference>
<dbReference type="Proteomes" id="UP000006798">
    <property type="component" value="Chromosome 2"/>
</dbReference>
<gene>
    <name evidence="1" type="ordered locus">CNE_2c08570</name>
</gene>
<name>F8GSQ9_CUPNN</name>
<dbReference type="InterPro" id="IPR012340">
    <property type="entry name" value="NA-bd_OB-fold"/>
</dbReference>
<protein>
    <recommendedName>
        <fullName evidence="3">DUF35 domain-containing protein</fullName>
    </recommendedName>
</protein>
<evidence type="ECO:0000313" key="2">
    <source>
        <dbReference type="Proteomes" id="UP000006798"/>
    </source>
</evidence>
<dbReference type="KEGG" id="cnc:CNE_2c08570"/>
<dbReference type="GeneID" id="34304982"/>
<reference evidence="1 2" key="1">
    <citation type="journal article" date="2011" name="J. Bacteriol.">
        <title>Complete genome sequence of the type strain Cupriavidus necator N-1.</title>
        <authorList>
            <person name="Poehlein A."/>
            <person name="Kusian B."/>
            <person name="Friedrich B."/>
            <person name="Daniel R."/>
            <person name="Bowien B."/>
        </authorList>
    </citation>
    <scope>NUCLEOTIDE SEQUENCE [LARGE SCALE GENOMIC DNA]</scope>
    <source>
        <strain evidence="2">ATCC 43291 / DSM 13513 / CCUG 52238 / LMG 8453 / N-1</strain>
    </source>
</reference>
<evidence type="ECO:0000313" key="1">
    <source>
        <dbReference type="EMBL" id="AEI79828.1"/>
    </source>
</evidence>
<accession>F8GSQ9</accession>
<dbReference type="SUPFAM" id="SSF50249">
    <property type="entry name" value="Nucleic acid-binding proteins"/>
    <property type="match status" value="1"/>
</dbReference>
<sequence>MTLPLLKPALYRAQGTPALPEHPALLGGTCRCGHVFYPWQSYGCERCGATGDALTPVALSGRGRVESSAVVHLHASPARQAPFTVTAVRLEDGPLVRTLALGSEAGQGTGGTRLVPGDAVVAVLAEVLDGQQEGSTQARALDLRFVRVA</sequence>
<evidence type="ECO:0008006" key="3">
    <source>
        <dbReference type="Google" id="ProtNLM"/>
    </source>
</evidence>
<dbReference type="RefSeq" id="WP_013952538.1">
    <property type="nucleotide sequence ID" value="NC_015723.1"/>
</dbReference>
<dbReference type="HOGENOM" id="CLU_153049_0_0_4"/>
<dbReference type="AlphaFoldDB" id="F8GSQ9"/>
<proteinExistence type="predicted"/>
<organism evidence="1 2">
    <name type="scientific">Cupriavidus necator (strain ATCC 43291 / DSM 13513 / CCUG 52238 / LMG 8453 / N-1)</name>
    <name type="common">Ralstonia eutropha</name>
    <dbReference type="NCBI Taxonomy" id="1042878"/>
    <lineage>
        <taxon>Bacteria</taxon>
        <taxon>Pseudomonadati</taxon>
        <taxon>Pseudomonadota</taxon>
        <taxon>Betaproteobacteria</taxon>
        <taxon>Burkholderiales</taxon>
        <taxon>Burkholderiaceae</taxon>
        <taxon>Cupriavidus</taxon>
    </lineage>
</organism>